<evidence type="ECO:0008006" key="4">
    <source>
        <dbReference type="Google" id="ProtNLM"/>
    </source>
</evidence>
<dbReference type="RefSeq" id="WP_018966565.1">
    <property type="nucleotide sequence ID" value="NZ_KB899211.1"/>
</dbReference>
<sequence length="410" mass="46114">MKKILLLIFCVFAQLLAKAQSSNYDFTAINDDGETLYYKITDEANREVTLGQNDSYNAYNNLTKLVIPAKVKNTKDHDKEYTVVGIGHAFNTNEIPKLTELIFPNTLKRFDWQPFLRLANVKKLTIPASVTHYDGLVFQGLNSLEELEFLSPTPGILESYWTVFNQDLSKFSIYIPTDCSTAYKSDPKWVADMRGNTIPYLERITIGTNGYTSLYLENENFEVPAGCTAYIIKGSQRGTETYPKAVVEVFGPGKILPKQTAFILENANEKGKTITYRAHVSGIEVDVTGNLLVGSATEREFSGAGYKYYIFSNGSLGQGFYHQGTRKGESMKVKAHRAGLRLPTSFSAPAKPFFFDFEAAKKDYTTGIRETHTSQPTKDKANIIYDLQGRRIDQPTRGIYIMNGKKFIKK</sequence>
<evidence type="ECO:0000313" key="2">
    <source>
        <dbReference type="EMBL" id="KDR52407.1"/>
    </source>
</evidence>
<evidence type="ECO:0000256" key="1">
    <source>
        <dbReference type="SAM" id="SignalP"/>
    </source>
</evidence>
<name>A0A069QI84_HOYLO</name>
<dbReference type="InterPro" id="IPR032675">
    <property type="entry name" value="LRR_dom_sf"/>
</dbReference>
<feature type="chain" id="PRO_5001665355" description="Leucine Rich repeat-containing domain protein" evidence="1">
    <location>
        <begin position="20"/>
        <end position="410"/>
    </location>
</feature>
<protein>
    <recommendedName>
        <fullName evidence="4">Leucine Rich repeat-containing domain protein</fullName>
    </recommendedName>
</protein>
<gene>
    <name evidence="2" type="ORF">HMPREF1991_01494</name>
</gene>
<dbReference type="AlphaFoldDB" id="A0A069QI84"/>
<evidence type="ECO:0000313" key="3">
    <source>
        <dbReference type="Proteomes" id="UP000027442"/>
    </source>
</evidence>
<organism evidence="2 3">
    <name type="scientific">Hoylesella loescheii DSM 19665 = JCM 12249 = ATCC 15930</name>
    <dbReference type="NCBI Taxonomy" id="1122985"/>
    <lineage>
        <taxon>Bacteria</taxon>
        <taxon>Pseudomonadati</taxon>
        <taxon>Bacteroidota</taxon>
        <taxon>Bacteroidia</taxon>
        <taxon>Bacteroidales</taxon>
        <taxon>Prevotellaceae</taxon>
        <taxon>Hoylesella</taxon>
    </lineage>
</organism>
<proteinExistence type="predicted"/>
<accession>A0A069QI84</accession>
<keyword evidence="3" id="KW-1185">Reference proteome</keyword>
<feature type="signal peptide" evidence="1">
    <location>
        <begin position="1"/>
        <end position="19"/>
    </location>
</feature>
<reference evidence="2 3" key="1">
    <citation type="submission" date="2013-08" db="EMBL/GenBank/DDBJ databases">
        <authorList>
            <person name="Weinstock G."/>
            <person name="Sodergren E."/>
            <person name="Wylie T."/>
            <person name="Fulton L."/>
            <person name="Fulton R."/>
            <person name="Fronick C."/>
            <person name="O'Laughlin M."/>
            <person name="Godfrey J."/>
            <person name="Miner T."/>
            <person name="Herter B."/>
            <person name="Appelbaum E."/>
            <person name="Cordes M."/>
            <person name="Lek S."/>
            <person name="Wollam A."/>
            <person name="Pepin K.H."/>
            <person name="Palsikar V.B."/>
            <person name="Mitreva M."/>
            <person name="Wilson R.K."/>
        </authorList>
    </citation>
    <scope>NUCLEOTIDE SEQUENCE [LARGE SCALE GENOMIC DNA]</scope>
    <source>
        <strain evidence="2 3">ATCC 15930</strain>
    </source>
</reference>
<dbReference type="EMBL" id="JNGW01000064">
    <property type="protein sequence ID" value="KDR52407.1"/>
    <property type="molecule type" value="Genomic_DNA"/>
</dbReference>
<keyword evidence="1" id="KW-0732">Signal</keyword>
<dbReference type="HOGENOM" id="CLU_551916_0_0_10"/>
<dbReference type="Proteomes" id="UP000027442">
    <property type="component" value="Unassembled WGS sequence"/>
</dbReference>
<comment type="caution">
    <text evidence="2">The sequence shown here is derived from an EMBL/GenBank/DDBJ whole genome shotgun (WGS) entry which is preliminary data.</text>
</comment>
<dbReference type="Gene3D" id="3.80.10.10">
    <property type="entry name" value="Ribonuclease Inhibitor"/>
    <property type="match status" value="1"/>
</dbReference>
<dbReference type="PATRIC" id="fig|1122985.7.peg.1552"/>